<keyword evidence="10" id="KW-1185">Reference proteome</keyword>
<gene>
    <name evidence="9" type="ORF">DGMP_07310</name>
</gene>
<dbReference type="GO" id="GO:0005524">
    <property type="term" value="F:ATP binding"/>
    <property type="evidence" value="ECO:0007669"/>
    <property type="project" value="UniProtKB-KW"/>
</dbReference>
<proteinExistence type="predicted"/>
<keyword evidence="5" id="KW-0547">Nucleotide-binding</keyword>
<sequence>MNRDEVLKILRKYKKLNKEKYGLVALGIFGSFARNEQTVSSDIDIVLQTETPNLFNIVHIKDDLQKELHLSVDIVRLRKKMNPSLQRRIEKEALYV</sequence>
<dbReference type="InterPro" id="IPR052038">
    <property type="entry name" value="Type-VII_TA_antitoxin"/>
</dbReference>
<evidence type="ECO:0000256" key="4">
    <source>
        <dbReference type="ARBA" id="ARBA00022723"/>
    </source>
</evidence>
<dbReference type="AlphaFoldDB" id="A0A8D5FJI4"/>
<keyword evidence="7" id="KW-0460">Magnesium</keyword>
<dbReference type="InterPro" id="IPR041633">
    <property type="entry name" value="Polbeta"/>
</dbReference>
<evidence type="ECO:0000256" key="2">
    <source>
        <dbReference type="ARBA" id="ARBA00022679"/>
    </source>
</evidence>
<organism evidence="9 10">
    <name type="scientific">Desulfomarina profundi</name>
    <dbReference type="NCBI Taxonomy" id="2772557"/>
    <lineage>
        <taxon>Bacteria</taxon>
        <taxon>Pseudomonadati</taxon>
        <taxon>Thermodesulfobacteriota</taxon>
        <taxon>Desulfobulbia</taxon>
        <taxon>Desulfobulbales</taxon>
        <taxon>Desulfobulbaceae</taxon>
        <taxon>Desulfomarina</taxon>
    </lineage>
</organism>
<evidence type="ECO:0000256" key="5">
    <source>
        <dbReference type="ARBA" id="ARBA00022741"/>
    </source>
</evidence>
<evidence type="ECO:0000313" key="10">
    <source>
        <dbReference type="Proteomes" id="UP000826725"/>
    </source>
</evidence>
<name>A0A8D5FJI4_9BACT</name>
<feature type="domain" description="Polymerase beta nucleotidyltransferase" evidence="8">
    <location>
        <begin position="14"/>
        <end position="92"/>
    </location>
</feature>
<dbReference type="EMBL" id="AP024086">
    <property type="protein sequence ID" value="BCL60038.1"/>
    <property type="molecule type" value="Genomic_DNA"/>
</dbReference>
<evidence type="ECO:0000256" key="7">
    <source>
        <dbReference type="ARBA" id="ARBA00022842"/>
    </source>
</evidence>
<comment type="cofactor">
    <cofactor evidence="1">
        <name>Mg(2+)</name>
        <dbReference type="ChEBI" id="CHEBI:18420"/>
    </cofactor>
</comment>
<evidence type="ECO:0000259" key="8">
    <source>
        <dbReference type="Pfam" id="PF18765"/>
    </source>
</evidence>
<protein>
    <submittedName>
        <fullName evidence="9">DNA polymerase subunit beta</fullName>
    </submittedName>
</protein>
<evidence type="ECO:0000256" key="1">
    <source>
        <dbReference type="ARBA" id="ARBA00001946"/>
    </source>
</evidence>
<dbReference type="Pfam" id="PF18765">
    <property type="entry name" value="Polbeta"/>
    <property type="match status" value="1"/>
</dbReference>
<accession>A0A8D5FJI4</accession>
<reference evidence="9" key="1">
    <citation type="submission" date="2020-09" db="EMBL/GenBank/DDBJ databases">
        <title>Desulfogranum mesoprofundum gen. nov., sp. nov., a novel mesophilic, sulfate-reducing chemolithoautotroph isolated from a deep-sea hydrothermal vent chimney in the Suiyo Seamount.</title>
        <authorList>
            <person name="Hashimoto Y."/>
            <person name="Nakagawa S."/>
        </authorList>
    </citation>
    <scope>NUCLEOTIDE SEQUENCE</scope>
    <source>
        <strain evidence="9">KT2</strain>
    </source>
</reference>
<dbReference type="GO" id="GO:0016779">
    <property type="term" value="F:nucleotidyltransferase activity"/>
    <property type="evidence" value="ECO:0007669"/>
    <property type="project" value="UniProtKB-KW"/>
</dbReference>
<keyword evidence="3" id="KW-0548">Nucleotidyltransferase</keyword>
<keyword evidence="4" id="KW-0479">Metal-binding</keyword>
<dbReference type="PANTHER" id="PTHR33571">
    <property type="entry name" value="SSL8005 PROTEIN"/>
    <property type="match status" value="1"/>
</dbReference>
<evidence type="ECO:0000256" key="3">
    <source>
        <dbReference type="ARBA" id="ARBA00022695"/>
    </source>
</evidence>
<dbReference type="PANTHER" id="PTHR33571:SF14">
    <property type="entry name" value="PROTEIN ADENYLYLTRANSFERASE MJ0435-RELATED"/>
    <property type="match status" value="1"/>
</dbReference>
<dbReference type="Proteomes" id="UP000826725">
    <property type="component" value="Chromosome"/>
</dbReference>
<evidence type="ECO:0000256" key="6">
    <source>
        <dbReference type="ARBA" id="ARBA00022840"/>
    </source>
</evidence>
<dbReference type="GO" id="GO:0046872">
    <property type="term" value="F:metal ion binding"/>
    <property type="evidence" value="ECO:0007669"/>
    <property type="project" value="UniProtKB-KW"/>
</dbReference>
<keyword evidence="2" id="KW-0808">Transferase</keyword>
<dbReference type="CDD" id="cd05403">
    <property type="entry name" value="NT_KNTase_like"/>
    <property type="match status" value="1"/>
</dbReference>
<dbReference type="KEGG" id="dbk:DGMP_07310"/>
<keyword evidence="6" id="KW-0067">ATP-binding</keyword>
<dbReference type="RefSeq" id="WP_228856208.1">
    <property type="nucleotide sequence ID" value="NZ_AP024086.1"/>
</dbReference>
<evidence type="ECO:0000313" key="9">
    <source>
        <dbReference type="EMBL" id="BCL60038.1"/>
    </source>
</evidence>